<dbReference type="InterPro" id="IPR016166">
    <property type="entry name" value="FAD-bd_PCMH"/>
</dbReference>
<dbReference type="Pfam" id="PF01565">
    <property type="entry name" value="FAD_binding_4"/>
    <property type="match status" value="1"/>
</dbReference>
<dbReference type="OrthoDB" id="2151789at2759"/>
<dbReference type="PROSITE" id="PS51387">
    <property type="entry name" value="FAD_PCMH"/>
    <property type="match status" value="1"/>
</dbReference>
<sequence>MMILSSHPSAWVLAAGLQELILLAGSDAYAAREASYWAENASLSPYCIVQPRTTNEVALVVKALSETDGPIGLRSGGVTQWAGSNDVKNGVTIDLGKLRDVTYNAQSKLASLQPGARWDEVYGELQNQGVCVTGGRIGNVGVGGFLTGCGNSFHSAQNGFGCDNVVNFEVVLGNATIVNANSTSHPDLWTALKGGSGNFGIVTRFDMFTFPATEIWGGNRISVRSEGEKLAQALVDFTNNNNKNPEDAFVIDHIFDPSSSPDVIVLQVIVDTHGVINASAFDDVRKIPAVVDDVQKRTLQDLADNERVPSRQQQVWFSLSFKNDIRVINKGAELHDQLVEELKALIPSSNFATECLFQPLPTIFTEHSIEKGGNVMGLDKVKENALIWLIAGASGTPEESAIMREKLSALTASFEQYAASEGLGNDLEWLNYADQTQNPLKSYGKENVDFIRKVAEKYDPAGVFQKKVVTGWKISKVSQ</sequence>
<keyword evidence="5" id="KW-0732">Signal</keyword>
<feature type="chain" id="PRO_5040184378" evidence="5">
    <location>
        <begin position="29"/>
        <end position="479"/>
    </location>
</feature>
<keyword evidence="2" id="KW-0285">Flavoprotein</keyword>
<evidence type="ECO:0000256" key="2">
    <source>
        <dbReference type="ARBA" id="ARBA00022630"/>
    </source>
</evidence>
<proteinExistence type="inferred from homology"/>
<evidence type="ECO:0000259" key="6">
    <source>
        <dbReference type="PROSITE" id="PS51387"/>
    </source>
</evidence>
<keyword evidence="4" id="KW-0560">Oxidoreductase</keyword>
<evidence type="ECO:0000256" key="1">
    <source>
        <dbReference type="ARBA" id="ARBA00005466"/>
    </source>
</evidence>
<evidence type="ECO:0000256" key="4">
    <source>
        <dbReference type="ARBA" id="ARBA00023002"/>
    </source>
</evidence>
<gene>
    <name evidence="7" type="ORF">EJ04DRAFT_546555</name>
</gene>
<feature type="domain" description="FAD-binding PCMH-type" evidence="6">
    <location>
        <begin position="41"/>
        <end position="212"/>
    </location>
</feature>
<dbReference type="Gene3D" id="3.30.465.10">
    <property type="match status" value="1"/>
</dbReference>
<evidence type="ECO:0000256" key="3">
    <source>
        <dbReference type="ARBA" id="ARBA00022827"/>
    </source>
</evidence>
<comment type="caution">
    <text evidence="7">The sequence shown here is derived from an EMBL/GenBank/DDBJ whole genome shotgun (WGS) entry which is preliminary data.</text>
</comment>
<dbReference type="GO" id="GO:0071949">
    <property type="term" value="F:FAD binding"/>
    <property type="evidence" value="ECO:0007669"/>
    <property type="project" value="InterPro"/>
</dbReference>
<dbReference type="InterPro" id="IPR016169">
    <property type="entry name" value="FAD-bd_PCMH_sub2"/>
</dbReference>
<keyword evidence="8" id="KW-1185">Reference proteome</keyword>
<evidence type="ECO:0000313" key="7">
    <source>
        <dbReference type="EMBL" id="KAF2728962.1"/>
    </source>
</evidence>
<dbReference type="InterPro" id="IPR050416">
    <property type="entry name" value="FAD-linked_Oxidoreductase"/>
</dbReference>
<reference evidence="7" key="1">
    <citation type="journal article" date="2020" name="Stud. Mycol.">
        <title>101 Dothideomycetes genomes: a test case for predicting lifestyles and emergence of pathogens.</title>
        <authorList>
            <person name="Haridas S."/>
            <person name="Albert R."/>
            <person name="Binder M."/>
            <person name="Bloem J."/>
            <person name="Labutti K."/>
            <person name="Salamov A."/>
            <person name="Andreopoulos B."/>
            <person name="Baker S."/>
            <person name="Barry K."/>
            <person name="Bills G."/>
            <person name="Bluhm B."/>
            <person name="Cannon C."/>
            <person name="Castanera R."/>
            <person name="Culley D."/>
            <person name="Daum C."/>
            <person name="Ezra D."/>
            <person name="Gonzalez J."/>
            <person name="Henrissat B."/>
            <person name="Kuo A."/>
            <person name="Liang C."/>
            <person name="Lipzen A."/>
            <person name="Lutzoni F."/>
            <person name="Magnuson J."/>
            <person name="Mondo S."/>
            <person name="Nolan M."/>
            <person name="Ohm R."/>
            <person name="Pangilinan J."/>
            <person name="Park H.-J."/>
            <person name="Ramirez L."/>
            <person name="Alfaro M."/>
            <person name="Sun H."/>
            <person name="Tritt A."/>
            <person name="Yoshinaga Y."/>
            <person name="Zwiers L.-H."/>
            <person name="Turgeon B."/>
            <person name="Goodwin S."/>
            <person name="Spatafora J."/>
            <person name="Crous P."/>
            <person name="Grigoriev I."/>
        </authorList>
    </citation>
    <scope>NUCLEOTIDE SEQUENCE</scope>
    <source>
        <strain evidence="7">CBS 125425</strain>
    </source>
</reference>
<name>A0A9P4QQD0_9PLEO</name>
<accession>A0A9P4QQD0</accession>
<evidence type="ECO:0000313" key="8">
    <source>
        <dbReference type="Proteomes" id="UP000799444"/>
    </source>
</evidence>
<organism evidence="7 8">
    <name type="scientific">Polyplosphaeria fusca</name>
    <dbReference type="NCBI Taxonomy" id="682080"/>
    <lineage>
        <taxon>Eukaryota</taxon>
        <taxon>Fungi</taxon>
        <taxon>Dikarya</taxon>
        <taxon>Ascomycota</taxon>
        <taxon>Pezizomycotina</taxon>
        <taxon>Dothideomycetes</taxon>
        <taxon>Pleosporomycetidae</taxon>
        <taxon>Pleosporales</taxon>
        <taxon>Tetraplosphaeriaceae</taxon>
        <taxon>Polyplosphaeria</taxon>
    </lineage>
</organism>
<protein>
    <submittedName>
        <fullName evidence="7">FAD-binding domain-containing protein</fullName>
    </submittedName>
</protein>
<evidence type="ECO:0000256" key="5">
    <source>
        <dbReference type="SAM" id="SignalP"/>
    </source>
</evidence>
<dbReference type="EMBL" id="ML996261">
    <property type="protein sequence ID" value="KAF2728962.1"/>
    <property type="molecule type" value="Genomic_DNA"/>
</dbReference>
<dbReference type="InterPro" id="IPR036318">
    <property type="entry name" value="FAD-bd_PCMH-like_sf"/>
</dbReference>
<dbReference type="GO" id="GO:0016491">
    <property type="term" value="F:oxidoreductase activity"/>
    <property type="evidence" value="ECO:0007669"/>
    <property type="project" value="UniProtKB-KW"/>
</dbReference>
<dbReference type="PANTHER" id="PTHR42973:SF53">
    <property type="entry name" value="FAD-BINDING PCMH-TYPE DOMAIN-CONTAINING PROTEIN-RELATED"/>
    <property type="match status" value="1"/>
</dbReference>
<feature type="signal peptide" evidence="5">
    <location>
        <begin position="1"/>
        <end position="28"/>
    </location>
</feature>
<comment type="similarity">
    <text evidence="1">Belongs to the oxygen-dependent FAD-linked oxidoreductase family.</text>
</comment>
<keyword evidence="3" id="KW-0274">FAD</keyword>
<dbReference type="Proteomes" id="UP000799444">
    <property type="component" value="Unassembled WGS sequence"/>
</dbReference>
<dbReference type="InterPro" id="IPR006094">
    <property type="entry name" value="Oxid_FAD_bind_N"/>
</dbReference>
<dbReference type="AlphaFoldDB" id="A0A9P4QQD0"/>
<dbReference type="SUPFAM" id="SSF56176">
    <property type="entry name" value="FAD-binding/transporter-associated domain-like"/>
    <property type="match status" value="1"/>
</dbReference>
<dbReference type="PANTHER" id="PTHR42973">
    <property type="entry name" value="BINDING OXIDOREDUCTASE, PUTATIVE (AFU_ORTHOLOGUE AFUA_1G17690)-RELATED"/>
    <property type="match status" value="1"/>
</dbReference>